<name>A0A1M7D5M2_9RHOB</name>
<keyword evidence="3 4" id="KW-0012">Acyltransferase</keyword>
<evidence type="ECO:0000256" key="3">
    <source>
        <dbReference type="ARBA" id="ARBA00023315"/>
    </source>
</evidence>
<dbReference type="AlphaFoldDB" id="A0A1M7D5M2"/>
<dbReference type="GO" id="GO:0004057">
    <property type="term" value="F:arginyl-tRNA--protein transferase activity"/>
    <property type="evidence" value="ECO:0007669"/>
    <property type="project" value="InterPro"/>
</dbReference>
<dbReference type="EMBL" id="FRCK01000001">
    <property type="protein sequence ID" value="SHL74718.1"/>
    <property type="molecule type" value="Genomic_DNA"/>
</dbReference>
<dbReference type="InterPro" id="IPR007471">
    <property type="entry name" value="N-end_Aminoacyl_Trfase_N"/>
</dbReference>
<protein>
    <recommendedName>
        <fullName evidence="4">Aspartate/glutamate leucyltransferase</fullName>
        <ecNumber evidence="4">2.3.2.29</ecNumber>
    </recommendedName>
</protein>
<organism evidence="7 8">
    <name type="scientific">Paracoccus solventivorans</name>
    <dbReference type="NCBI Taxonomy" id="53463"/>
    <lineage>
        <taxon>Bacteria</taxon>
        <taxon>Pseudomonadati</taxon>
        <taxon>Pseudomonadota</taxon>
        <taxon>Alphaproteobacteria</taxon>
        <taxon>Rhodobacterales</taxon>
        <taxon>Paracoccaceae</taxon>
        <taxon>Paracoccus</taxon>
    </lineage>
</organism>
<comment type="function">
    <text evidence="4">Functions in the N-end rule pathway of protein degradation where it conjugates Leu from its aminoacyl-tRNA to the N-termini of proteins containing an N-terminal aspartate or glutamate.</text>
</comment>
<keyword evidence="1 4" id="KW-0963">Cytoplasm</keyword>
<dbReference type="SUPFAM" id="SSF55729">
    <property type="entry name" value="Acyl-CoA N-acyltransferases (Nat)"/>
    <property type="match status" value="1"/>
</dbReference>
<evidence type="ECO:0000259" key="5">
    <source>
        <dbReference type="Pfam" id="PF04376"/>
    </source>
</evidence>
<dbReference type="Pfam" id="PF04376">
    <property type="entry name" value="ATE_N"/>
    <property type="match status" value="1"/>
</dbReference>
<comment type="catalytic activity">
    <reaction evidence="4">
        <text>N-terminal L-aspartyl-[protein] + L-leucyl-tRNA(Leu) = N-terminal L-leucyl-L-aspartyl-[protein] + tRNA(Leu) + H(+)</text>
        <dbReference type="Rhea" id="RHEA:50420"/>
        <dbReference type="Rhea" id="RHEA-COMP:9613"/>
        <dbReference type="Rhea" id="RHEA-COMP:9622"/>
        <dbReference type="Rhea" id="RHEA-COMP:12669"/>
        <dbReference type="Rhea" id="RHEA-COMP:12674"/>
        <dbReference type="ChEBI" id="CHEBI:15378"/>
        <dbReference type="ChEBI" id="CHEBI:64720"/>
        <dbReference type="ChEBI" id="CHEBI:78442"/>
        <dbReference type="ChEBI" id="CHEBI:78494"/>
        <dbReference type="ChEBI" id="CHEBI:133042"/>
        <dbReference type="EC" id="2.3.2.29"/>
    </reaction>
</comment>
<dbReference type="PANTHER" id="PTHR21367:SF1">
    <property type="entry name" value="ARGINYL-TRNA--PROTEIN TRANSFERASE 1"/>
    <property type="match status" value="1"/>
</dbReference>
<dbReference type="Pfam" id="PF04377">
    <property type="entry name" value="ATE_C"/>
    <property type="match status" value="1"/>
</dbReference>
<dbReference type="NCBIfam" id="NF002346">
    <property type="entry name" value="PRK01305.2-3"/>
    <property type="match status" value="1"/>
</dbReference>
<keyword evidence="8" id="KW-1185">Reference proteome</keyword>
<comment type="catalytic activity">
    <reaction evidence="4">
        <text>N-terminal L-glutamyl-[protein] + L-leucyl-tRNA(Leu) = N-terminal L-leucyl-L-glutamyl-[protein] + tRNA(Leu) + H(+)</text>
        <dbReference type="Rhea" id="RHEA:50412"/>
        <dbReference type="Rhea" id="RHEA-COMP:9613"/>
        <dbReference type="Rhea" id="RHEA-COMP:9622"/>
        <dbReference type="Rhea" id="RHEA-COMP:12664"/>
        <dbReference type="Rhea" id="RHEA-COMP:12668"/>
        <dbReference type="ChEBI" id="CHEBI:15378"/>
        <dbReference type="ChEBI" id="CHEBI:64721"/>
        <dbReference type="ChEBI" id="CHEBI:78442"/>
        <dbReference type="ChEBI" id="CHEBI:78494"/>
        <dbReference type="ChEBI" id="CHEBI:133041"/>
        <dbReference type="EC" id="2.3.2.29"/>
    </reaction>
</comment>
<dbReference type="OrthoDB" id="9782022at2"/>
<dbReference type="PIRSF" id="PIRSF037208">
    <property type="entry name" value="ATE_pro_prd"/>
    <property type="match status" value="1"/>
</dbReference>
<evidence type="ECO:0000313" key="8">
    <source>
        <dbReference type="Proteomes" id="UP000184444"/>
    </source>
</evidence>
<dbReference type="GO" id="GO:0008914">
    <property type="term" value="F:leucyl-tRNA--protein transferase activity"/>
    <property type="evidence" value="ECO:0007669"/>
    <property type="project" value="UniProtKB-UniRule"/>
</dbReference>
<evidence type="ECO:0000256" key="4">
    <source>
        <dbReference type="HAMAP-Rule" id="MF_00689"/>
    </source>
</evidence>
<dbReference type="InterPro" id="IPR016181">
    <property type="entry name" value="Acyl_CoA_acyltransferase"/>
</dbReference>
<accession>A0A1M7D5M2</accession>
<dbReference type="EC" id="2.3.2.29" evidence="4"/>
<dbReference type="InterPro" id="IPR030700">
    <property type="entry name" value="N-end_Aminoacyl_Trfase"/>
</dbReference>
<comment type="subcellular location">
    <subcellularLocation>
        <location evidence="4">Cytoplasm</location>
    </subcellularLocation>
</comment>
<keyword evidence="2 4" id="KW-0808">Transferase</keyword>
<evidence type="ECO:0000313" key="7">
    <source>
        <dbReference type="EMBL" id="SHL74718.1"/>
    </source>
</evidence>
<evidence type="ECO:0000256" key="1">
    <source>
        <dbReference type="ARBA" id="ARBA00022490"/>
    </source>
</evidence>
<evidence type="ECO:0000256" key="2">
    <source>
        <dbReference type="ARBA" id="ARBA00022679"/>
    </source>
</evidence>
<dbReference type="Proteomes" id="UP000184444">
    <property type="component" value="Unassembled WGS sequence"/>
</dbReference>
<comment type="similarity">
    <text evidence="4">Belongs to the R-transferase family. Bpt subfamily.</text>
</comment>
<feature type="domain" description="N-end rule aminoacyl transferase C-terminal" evidence="6">
    <location>
        <begin position="107"/>
        <end position="233"/>
    </location>
</feature>
<evidence type="ECO:0000259" key="6">
    <source>
        <dbReference type="Pfam" id="PF04377"/>
    </source>
</evidence>
<dbReference type="InterPro" id="IPR007472">
    <property type="entry name" value="N-end_Aminoacyl_Trfase_C"/>
</dbReference>
<dbReference type="PANTHER" id="PTHR21367">
    <property type="entry name" value="ARGININE-TRNA-PROTEIN TRANSFERASE 1"/>
    <property type="match status" value="1"/>
</dbReference>
<reference evidence="8" key="1">
    <citation type="submission" date="2016-11" db="EMBL/GenBank/DDBJ databases">
        <authorList>
            <person name="Varghese N."/>
            <person name="Submissions S."/>
        </authorList>
    </citation>
    <scope>NUCLEOTIDE SEQUENCE [LARGE SCALE GENOMIC DNA]</scope>
    <source>
        <strain evidence="8">DSM 6637</strain>
    </source>
</reference>
<dbReference type="HAMAP" id="MF_00689">
    <property type="entry name" value="Bpt"/>
    <property type="match status" value="1"/>
</dbReference>
<proteinExistence type="inferred from homology"/>
<dbReference type="GO" id="GO:0071596">
    <property type="term" value="P:ubiquitin-dependent protein catabolic process via the N-end rule pathway"/>
    <property type="evidence" value="ECO:0007669"/>
    <property type="project" value="InterPro"/>
</dbReference>
<dbReference type="InterPro" id="IPR017138">
    <property type="entry name" value="Asp_Glu_LeuTrfase"/>
</dbReference>
<dbReference type="GO" id="GO:0005737">
    <property type="term" value="C:cytoplasm"/>
    <property type="evidence" value="ECO:0007669"/>
    <property type="project" value="UniProtKB-SubCell"/>
</dbReference>
<dbReference type="NCBIfam" id="NF002343">
    <property type="entry name" value="PRK01305.1-4"/>
    <property type="match status" value="1"/>
</dbReference>
<dbReference type="NCBIfam" id="NF002342">
    <property type="entry name" value="PRK01305.1-3"/>
    <property type="match status" value="1"/>
</dbReference>
<sequence length="270" mass="30595">MRHSGHNAPQFYVTGPQPCPYLHGRAERKLFTALTGDRARELNNALSRQGFRRSQNVVYRPSCESCVACMSARIRVADFRPSRSQRRVLKRNAGLIRLGTSAWATDEQFELFRRYLDRRHADGGMADMDIFEFAAMIEETPVRTRVFEYRPPARNGEAAPLAAVCLTDILDDGLSLVYSFYDPDRRADSLGTWMVLDHVEMARAAGLPYVYLGYWVPGSRKMAYKAAFGALEIHKGGVWQDIGRPEDHEDEAHPLSVDPIVEQVARIHLP</sequence>
<feature type="domain" description="N-end aminoacyl transferase N-terminal" evidence="5">
    <location>
        <begin position="17"/>
        <end position="87"/>
    </location>
</feature>
<dbReference type="STRING" id="53463.SAMN05444389_101154"/>
<dbReference type="RefSeq" id="WP_073060471.1">
    <property type="nucleotide sequence ID" value="NZ_DAOKYZ010000001.1"/>
</dbReference>
<gene>
    <name evidence="4" type="primary">bpt</name>
    <name evidence="7" type="ORF">SAMN05444389_101154</name>
</gene>